<organism evidence="1 2">
    <name type="scientific">Coemansia aciculifera</name>
    <dbReference type="NCBI Taxonomy" id="417176"/>
    <lineage>
        <taxon>Eukaryota</taxon>
        <taxon>Fungi</taxon>
        <taxon>Fungi incertae sedis</taxon>
        <taxon>Zoopagomycota</taxon>
        <taxon>Kickxellomycotina</taxon>
        <taxon>Kickxellomycetes</taxon>
        <taxon>Kickxellales</taxon>
        <taxon>Kickxellaceae</taxon>
        <taxon>Coemansia</taxon>
    </lineage>
</organism>
<dbReference type="EMBL" id="JANBVB010001564">
    <property type="protein sequence ID" value="KAJ2889981.1"/>
    <property type="molecule type" value="Genomic_DNA"/>
</dbReference>
<comment type="caution">
    <text evidence="1">The sequence shown here is derived from an EMBL/GenBank/DDBJ whole genome shotgun (WGS) entry which is preliminary data.</text>
</comment>
<protein>
    <submittedName>
        <fullName evidence="1">Uncharacterized protein</fullName>
    </submittedName>
</protein>
<proteinExistence type="predicted"/>
<evidence type="ECO:0000313" key="2">
    <source>
        <dbReference type="Proteomes" id="UP001139981"/>
    </source>
</evidence>
<feature type="non-terminal residue" evidence="1">
    <location>
        <position position="534"/>
    </location>
</feature>
<accession>A0ACC1LYI7</accession>
<reference evidence="1" key="1">
    <citation type="submission" date="2022-07" db="EMBL/GenBank/DDBJ databases">
        <title>Phylogenomic reconstructions and comparative analyses of Kickxellomycotina fungi.</title>
        <authorList>
            <person name="Reynolds N.K."/>
            <person name="Stajich J.E."/>
            <person name="Barry K."/>
            <person name="Grigoriev I.V."/>
            <person name="Crous P."/>
            <person name="Smith M.E."/>
        </authorList>
    </citation>
    <scope>NUCLEOTIDE SEQUENCE</scope>
    <source>
        <strain evidence="1">CBS 190363</strain>
    </source>
</reference>
<dbReference type="Proteomes" id="UP001139981">
    <property type="component" value="Unassembled WGS sequence"/>
</dbReference>
<name>A0ACC1LYI7_9FUNG</name>
<keyword evidence="2" id="KW-1185">Reference proteome</keyword>
<gene>
    <name evidence="1" type="ORF">IWW38_004385</name>
</gene>
<sequence length="534" mass="60779">MLPPLPPEEIAMSHMLVTKTAERHYDRTLRRCNWNAVSDELGIPLTNCLILFDASASSIKPRSLIEADGGWSQADVQAQQQFLAAHAVACSAVDWKLVGVFMNVDYLECQRVGLGTYSDMMNATTYYRIYEFLRSGMGWTDIHQHFLQYSNLLALRHRYNYLKGRLSDITEEILAAAKWTGVECKRAMEIGCRHVESTTRLELADIMQREFPGKPFDDVRAFASEFRNTLKFAVMSERQWIQMQGLVARHGKDWNFVGEALDILPSRARYSWAIYGSYEDEFISSYIAEEAPVSPEATTESPVAISPWQEANPPLPEASSASPERTRFLRNEEIRLETYEQATSEVQRQLESGSLAVDWLLVSQATGLGMRECLEQSEYDVGKARWLYDPDLFSWPMADRMTGFINGHYPKPIPANFRAVSNFMWVDMDDCMRMHDLLQVKFKWTEAAFERAAELKARGLTVNEVAKHLSPTLTGRHVSNAMARRNKPKSALISDAESTEIARLVDEYAGKYPVVKIIHKICDELGIGERSGYY</sequence>
<evidence type="ECO:0000313" key="1">
    <source>
        <dbReference type="EMBL" id="KAJ2889981.1"/>
    </source>
</evidence>